<feature type="domain" description="N-acetyltransferase" evidence="5">
    <location>
        <begin position="12"/>
        <end position="161"/>
    </location>
</feature>
<dbReference type="Pfam" id="PF00583">
    <property type="entry name" value="Acetyltransf_1"/>
    <property type="match status" value="1"/>
</dbReference>
<gene>
    <name evidence="6" type="primary">rimI</name>
    <name evidence="6" type="ORF">GCM10023147_39590</name>
</gene>
<dbReference type="InterPro" id="IPR000182">
    <property type="entry name" value="GNAT_dom"/>
</dbReference>
<dbReference type="CDD" id="cd04301">
    <property type="entry name" value="NAT_SF"/>
    <property type="match status" value="1"/>
</dbReference>
<proteinExistence type="inferred from homology"/>
<reference evidence="7" key="1">
    <citation type="journal article" date="2019" name="Int. J. Syst. Evol. Microbiol.">
        <title>The Global Catalogue of Microorganisms (GCM) 10K type strain sequencing project: providing services to taxonomists for standard genome sequencing and annotation.</title>
        <authorList>
            <consortium name="The Broad Institute Genomics Platform"/>
            <consortium name="The Broad Institute Genome Sequencing Center for Infectious Disease"/>
            <person name="Wu L."/>
            <person name="Ma J."/>
        </authorList>
    </citation>
    <scope>NUCLEOTIDE SEQUENCE [LARGE SCALE GENOMIC DNA]</scope>
    <source>
        <strain evidence="7">JCM 17688</strain>
    </source>
</reference>
<evidence type="ECO:0000256" key="1">
    <source>
        <dbReference type="ARBA" id="ARBA00005395"/>
    </source>
</evidence>
<dbReference type="PANTHER" id="PTHR43420">
    <property type="entry name" value="ACETYLTRANSFERASE"/>
    <property type="match status" value="1"/>
</dbReference>
<keyword evidence="7" id="KW-1185">Reference proteome</keyword>
<dbReference type="PANTHER" id="PTHR43420:SF44">
    <property type="entry name" value="ACETYLTRANSFERASE YPEA"/>
    <property type="match status" value="1"/>
</dbReference>
<dbReference type="EMBL" id="BAABFR010000081">
    <property type="protein sequence ID" value="GAA4400708.1"/>
    <property type="molecule type" value="Genomic_DNA"/>
</dbReference>
<dbReference type="GO" id="GO:0005840">
    <property type="term" value="C:ribosome"/>
    <property type="evidence" value="ECO:0007669"/>
    <property type="project" value="UniProtKB-KW"/>
</dbReference>
<keyword evidence="3" id="KW-0808">Transferase</keyword>
<keyword evidence="2" id="KW-0963">Cytoplasm</keyword>
<keyword evidence="6" id="KW-0687">Ribonucleoprotein</keyword>
<evidence type="ECO:0000259" key="5">
    <source>
        <dbReference type="PROSITE" id="PS51186"/>
    </source>
</evidence>
<comment type="similarity">
    <text evidence="1">Belongs to the acetyltransferase family. RimI subfamily.</text>
</comment>
<protein>
    <submittedName>
        <fullName evidence="6">Ribosomal protein S18-alanine N-acetyltransferase</fullName>
    </submittedName>
</protein>
<dbReference type="PROSITE" id="PS51186">
    <property type="entry name" value="GNAT"/>
    <property type="match status" value="1"/>
</dbReference>
<dbReference type="InterPro" id="IPR006464">
    <property type="entry name" value="AcTrfase_RimI/Ard1"/>
</dbReference>
<dbReference type="InterPro" id="IPR050680">
    <property type="entry name" value="YpeA/RimI_acetyltransf"/>
</dbReference>
<keyword evidence="4" id="KW-0012">Acyltransferase</keyword>
<accession>A0ABP8K6X9</accession>
<dbReference type="RefSeq" id="WP_344999266.1">
    <property type="nucleotide sequence ID" value="NZ_BAABFR010000081.1"/>
</dbReference>
<sequence length="167" mass="18295">MAPESSSASREFTVGPLRQSDAPRCAELERILFPGDDPWPARAFVSELRQPHVRVYAARDGEVLIGYAAIGLLGSAAEPESEIHTIGVDPAHQGRGVGRALLAALLADAEAHGGPLFLEVRTDNDRAIELYERVGFERVGLRKRYYRPSGADAYTMRRPAPAEEEKQ</sequence>
<keyword evidence="6" id="KW-0689">Ribosomal protein</keyword>
<name>A0ABP8K6X9_9ACTN</name>
<evidence type="ECO:0000256" key="2">
    <source>
        <dbReference type="ARBA" id="ARBA00022490"/>
    </source>
</evidence>
<comment type="caution">
    <text evidence="6">The sequence shown here is derived from an EMBL/GenBank/DDBJ whole genome shotgun (WGS) entry which is preliminary data.</text>
</comment>
<dbReference type="Proteomes" id="UP001500635">
    <property type="component" value="Unassembled WGS sequence"/>
</dbReference>
<organism evidence="6 7">
    <name type="scientific">Tsukamurella soli</name>
    <dbReference type="NCBI Taxonomy" id="644556"/>
    <lineage>
        <taxon>Bacteria</taxon>
        <taxon>Bacillati</taxon>
        <taxon>Actinomycetota</taxon>
        <taxon>Actinomycetes</taxon>
        <taxon>Mycobacteriales</taxon>
        <taxon>Tsukamurellaceae</taxon>
        <taxon>Tsukamurella</taxon>
    </lineage>
</organism>
<dbReference type="Gene3D" id="3.40.630.30">
    <property type="match status" value="1"/>
</dbReference>
<evidence type="ECO:0000256" key="4">
    <source>
        <dbReference type="ARBA" id="ARBA00023315"/>
    </source>
</evidence>
<dbReference type="InterPro" id="IPR016181">
    <property type="entry name" value="Acyl_CoA_acyltransferase"/>
</dbReference>
<evidence type="ECO:0000313" key="6">
    <source>
        <dbReference type="EMBL" id="GAA4400708.1"/>
    </source>
</evidence>
<evidence type="ECO:0000313" key="7">
    <source>
        <dbReference type="Proteomes" id="UP001500635"/>
    </source>
</evidence>
<dbReference type="NCBIfam" id="TIGR01575">
    <property type="entry name" value="rimI"/>
    <property type="match status" value="1"/>
</dbReference>
<dbReference type="SUPFAM" id="SSF55729">
    <property type="entry name" value="Acyl-CoA N-acyltransferases (Nat)"/>
    <property type="match status" value="1"/>
</dbReference>
<evidence type="ECO:0000256" key="3">
    <source>
        <dbReference type="ARBA" id="ARBA00022679"/>
    </source>
</evidence>